<comment type="catalytic activity">
    <reaction evidence="3">
        <text>3'-dephospho-CoA + ATP = ADP + CoA + H(+)</text>
        <dbReference type="Rhea" id="RHEA:18245"/>
        <dbReference type="ChEBI" id="CHEBI:15378"/>
        <dbReference type="ChEBI" id="CHEBI:30616"/>
        <dbReference type="ChEBI" id="CHEBI:57287"/>
        <dbReference type="ChEBI" id="CHEBI:57328"/>
        <dbReference type="ChEBI" id="CHEBI:456216"/>
        <dbReference type="EC" id="2.7.1.24"/>
    </reaction>
</comment>
<evidence type="ECO:0000256" key="3">
    <source>
        <dbReference type="HAMAP-Rule" id="MF_00376"/>
    </source>
</evidence>
<sequence>MVSQRIIGLTGGIACGKSLGADYLQRTYGLPILDADRLAREAVEPGTWIHGAIIERYGSNIILGDGSLDRRQLAQIIFRDAGERSWLEQLIHPYVGDRLVKLTQAIAEPVIVWVVPLLFEARMTGLVTEIWVVACPESLQRQRLIARDRLSLEDANARIRSQMPLTEKIAQANHVLWNDGEPDALYAAIDQAWHSHH</sequence>
<keyword evidence="3 5" id="KW-0418">Kinase</keyword>
<dbReference type="PANTHER" id="PTHR10695:SF46">
    <property type="entry name" value="BIFUNCTIONAL COENZYME A SYNTHASE-RELATED"/>
    <property type="match status" value="1"/>
</dbReference>
<keyword evidence="3" id="KW-0963">Cytoplasm</keyword>
<evidence type="ECO:0000256" key="1">
    <source>
        <dbReference type="ARBA" id="ARBA00022741"/>
    </source>
</evidence>
<dbReference type="SUPFAM" id="SSF52540">
    <property type="entry name" value="P-loop containing nucleoside triphosphate hydrolases"/>
    <property type="match status" value="1"/>
</dbReference>
<keyword evidence="3 5" id="KW-0808">Transferase</keyword>
<protein>
    <recommendedName>
        <fullName evidence="3 4">Dephospho-CoA kinase</fullName>
        <ecNumber evidence="3 4">2.7.1.24</ecNumber>
    </recommendedName>
    <alternativeName>
        <fullName evidence="3">Dephosphocoenzyme A kinase</fullName>
    </alternativeName>
</protein>
<dbReference type="GO" id="GO:0004140">
    <property type="term" value="F:dephospho-CoA kinase activity"/>
    <property type="evidence" value="ECO:0007669"/>
    <property type="project" value="UniProtKB-EC"/>
</dbReference>
<evidence type="ECO:0000313" key="5">
    <source>
        <dbReference type="EMBL" id="MDG2990042.1"/>
    </source>
</evidence>
<dbReference type="EMBL" id="JAKKUT010000002">
    <property type="protein sequence ID" value="MDG2990042.1"/>
    <property type="molecule type" value="Genomic_DNA"/>
</dbReference>
<dbReference type="InterPro" id="IPR001977">
    <property type="entry name" value="Depp_CoAkinase"/>
</dbReference>
<name>A0ABT6EW76_9SYNE</name>
<dbReference type="PROSITE" id="PS51219">
    <property type="entry name" value="DPCK"/>
    <property type="match status" value="1"/>
</dbReference>
<reference evidence="5" key="1">
    <citation type="journal article" date="2022" name="Genome Biol. Evol.">
        <title>A New Gene Family Diagnostic for Intracellular Biomineralization of Amorphous Ca Carbonates by Cyanobacteria.</title>
        <authorList>
            <person name="Benzerara K."/>
            <person name="Duprat E."/>
            <person name="Bitard-Feildel T."/>
            <person name="Caumes G."/>
            <person name="Cassier-Chauvat C."/>
            <person name="Chauvat F."/>
            <person name="Dezi M."/>
            <person name="Diop S.I."/>
            <person name="Gaschignard G."/>
            <person name="Gorgen S."/>
            <person name="Gugger M."/>
            <person name="Lopez-Garcia P."/>
            <person name="Millet M."/>
            <person name="Skouri-Panet F."/>
            <person name="Moreira D."/>
            <person name="Callebaut I."/>
        </authorList>
    </citation>
    <scope>NUCLEOTIDE SEQUENCE</scope>
    <source>
        <strain evidence="5">G9</strain>
    </source>
</reference>
<keyword evidence="1 3" id="KW-0547">Nucleotide-binding</keyword>
<feature type="binding site" evidence="3">
    <location>
        <begin position="14"/>
        <end position="19"/>
    </location>
    <ligand>
        <name>ATP</name>
        <dbReference type="ChEBI" id="CHEBI:30616"/>
    </ligand>
</feature>
<comment type="caution">
    <text evidence="5">The sequence shown here is derived from an EMBL/GenBank/DDBJ whole genome shotgun (WGS) entry which is preliminary data.</text>
</comment>
<reference evidence="5" key="2">
    <citation type="submission" date="2022-01" db="EMBL/GenBank/DDBJ databases">
        <authorList>
            <person name="Zivanovic Y."/>
            <person name="Moreira D."/>
            <person name="Lopez-Garcia P."/>
        </authorList>
    </citation>
    <scope>NUCLEOTIDE SEQUENCE</scope>
    <source>
        <strain evidence="5">G9</strain>
    </source>
</reference>
<keyword evidence="2 3" id="KW-0067">ATP-binding</keyword>
<dbReference type="InterPro" id="IPR027417">
    <property type="entry name" value="P-loop_NTPase"/>
</dbReference>
<organism evidence="5 6">
    <name type="scientific">Candidatus Synechococcus calcipolaris G9</name>
    <dbReference type="NCBI Taxonomy" id="1497997"/>
    <lineage>
        <taxon>Bacteria</taxon>
        <taxon>Bacillati</taxon>
        <taxon>Cyanobacteriota</taxon>
        <taxon>Cyanophyceae</taxon>
        <taxon>Synechococcales</taxon>
        <taxon>Synechococcaceae</taxon>
        <taxon>Synechococcus</taxon>
    </lineage>
</organism>
<evidence type="ECO:0000256" key="4">
    <source>
        <dbReference type="NCBIfam" id="TIGR00152"/>
    </source>
</evidence>
<evidence type="ECO:0000256" key="2">
    <source>
        <dbReference type="ARBA" id="ARBA00022840"/>
    </source>
</evidence>
<keyword evidence="3" id="KW-0173">Coenzyme A biosynthesis</keyword>
<accession>A0ABT6EW76</accession>
<comment type="subcellular location">
    <subcellularLocation>
        <location evidence="3">Cytoplasm</location>
    </subcellularLocation>
</comment>
<comment type="pathway">
    <text evidence="3">Cofactor biosynthesis; coenzyme A biosynthesis; CoA from (R)-pantothenate: step 5/5.</text>
</comment>
<dbReference type="Proteomes" id="UP001154265">
    <property type="component" value="Unassembled WGS sequence"/>
</dbReference>
<keyword evidence="6" id="KW-1185">Reference proteome</keyword>
<dbReference type="RefSeq" id="WP_277865960.1">
    <property type="nucleotide sequence ID" value="NZ_JAKKUT010000002.1"/>
</dbReference>
<comment type="function">
    <text evidence="3">Catalyzes the phosphorylation of the 3'-hydroxyl group of dephosphocoenzyme A to form coenzyme A.</text>
</comment>
<dbReference type="PANTHER" id="PTHR10695">
    <property type="entry name" value="DEPHOSPHO-COA KINASE-RELATED"/>
    <property type="match status" value="1"/>
</dbReference>
<gene>
    <name evidence="3 5" type="primary">coaE</name>
    <name evidence="5" type="ORF">L3556_03700</name>
</gene>
<dbReference type="Pfam" id="PF01121">
    <property type="entry name" value="CoaE"/>
    <property type="match status" value="1"/>
</dbReference>
<dbReference type="HAMAP" id="MF_00376">
    <property type="entry name" value="Dephospho_CoA_kinase"/>
    <property type="match status" value="1"/>
</dbReference>
<dbReference type="NCBIfam" id="TIGR00152">
    <property type="entry name" value="dephospho-CoA kinase"/>
    <property type="match status" value="1"/>
</dbReference>
<comment type="similarity">
    <text evidence="3">Belongs to the CoaE family.</text>
</comment>
<dbReference type="Gene3D" id="3.40.50.300">
    <property type="entry name" value="P-loop containing nucleotide triphosphate hydrolases"/>
    <property type="match status" value="1"/>
</dbReference>
<dbReference type="CDD" id="cd02022">
    <property type="entry name" value="DPCK"/>
    <property type="match status" value="1"/>
</dbReference>
<proteinExistence type="inferred from homology"/>
<dbReference type="EC" id="2.7.1.24" evidence="3 4"/>
<evidence type="ECO:0000313" key="6">
    <source>
        <dbReference type="Proteomes" id="UP001154265"/>
    </source>
</evidence>